<feature type="transmembrane region" description="Helical" evidence="5">
    <location>
        <begin position="138"/>
        <end position="157"/>
    </location>
</feature>
<evidence type="ECO:0000256" key="5">
    <source>
        <dbReference type="SAM" id="Phobius"/>
    </source>
</evidence>
<gene>
    <name evidence="7" type="ORF">BC961_2103</name>
</gene>
<dbReference type="InterPro" id="IPR035952">
    <property type="entry name" value="Rhomboid-like_sf"/>
</dbReference>
<evidence type="ECO:0000256" key="3">
    <source>
        <dbReference type="ARBA" id="ARBA00022989"/>
    </source>
</evidence>
<dbReference type="AlphaFoldDB" id="A0A3L9ZR82"/>
<evidence type="ECO:0000259" key="6">
    <source>
        <dbReference type="Pfam" id="PF01694"/>
    </source>
</evidence>
<evidence type="ECO:0000256" key="1">
    <source>
        <dbReference type="ARBA" id="ARBA00004141"/>
    </source>
</evidence>
<evidence type="ECO:0000313" key="8">
    <source>
        <dbReference type="Proteomes" id="UP000280368"/>
    </source>
</evidence>
<dbReference type="Pfam" id="PF01694">
    <property type="entry name" value="Rhomboid"/>
    <property type="match status" value="1"/>
</dbReference>
<comment type="subcellular location">
    <subcellularLocation>
        <location evidence="1">Membrane</location>
        <topology evidence="1">Multi-pass membrane protein</topology>
    </subcellularLocation>
</comment>
<dbReference type="GO" id="GO:0016020">
    <property type="term" value="C:membrane"/>
    <property type="evidence" value="ECO:0007669"/>
    <property type="project" value="UniProtKB-SubCell"/>
</dbReference>
<dbReference type="InterPro" id="IPR022764">
    <property type="entry name" value="Peptidase_S54_rhomboid_dom"/>
</dbReference>
<dbReference type="Gene3D" id="1.20.1540.10">
    <property type="entry name" value="Rhomboid-like"/>
    <property type="match status" value="1"/>
</dbReference>
<dbReference type="RefSeq" id="WP_121925757.1">
    <property type="nucleotide sequence ID" value="NZ_CBCSGA010000014.1"/>
</dbReference>
<feature type="domain" description="Peptidase S54 rhomboid" evidence="6">
    <location>
        <begin position="53"/>
        <end position="187"/>
    </location>
</feature>
<dbReference type="GO" id="GO:0006508">
    <property type="term" value="P:proteolysis"/>
    <property type="evidence" value="ECO:0007669"/>
    <property type="project" value="UniProtKB-KW"/>
</dbReference>
<evidence type="ECO:0000313" key="7">
    <source>
        <dbReference type="EMBL" id="RMA74774.1"/>
    </source>
</evidence>
<proteinExistence type="predicted"/>
<reference evidence="7 8" key="1">
    <citation type="submission" date="2018-10" db="EMBL/GenBank/DDBJ databases">
        <title>Genomic Encyclopedia of Archaeal and Bacterial Type Strains, Phase II (KMG-II): from individual species to whole genera.</title>
        <authorList>
            <person name="Goeker M."/>
        </authorList>
    </citation>
    <scope>NUCLEOTIDE SEQUENCE [LARGE SCALE GENOMIC DNA]</scope>
    <source>
        <strain evidence="7 8">DSM 19727</strain>
    </source>
</reference>
<dbReference type="OrthoDB" id="465874at2"/>
<name>A0A3L9ZR82_9FLAO</name>
<keyword evidence="8" id="KW-1185">Reference proteome</keyword>
<protein>
    <submittedName>
        <fullName evidence="7">Membrane associated rhomboid family serine protease</fullName>
    </submittedName>
</protein>
<dbReference type="GO" id="GO:0004252">
    <property type="term" value="F:serine-type endopeptidase activity"/>
    <property type="evidence" value="ECO:0007669"/>
    <property type="project" value="InterPro"/>
</dbReference>
<feature type="transmembrane region" description="Helical" evidence="5">
    <location>
        <begin position="169"/>
        <end position="187"/>
    </location>
</feature>
<keyword evidence="7" id="KW-0645">Protease</keyword>
<sequence length="260" mass="29846">MSDKHFKFTNALITAPLLFVVVLWLVFWLDFRFDFKFVQNGIYPRSFSGLQGVIFSPFIHADLEHLYNNSIPILVLLAALQFFYPKQSLAVIVYGILLSGMITWIIGRENYHIGASGLIYVLFSFIFFKGIQTKHIRLVALSLAVIVVYGGLVWYIFPTPDVRGEKSISWEGHLAGLLTGFILSIIYKTPEFKKVAKYEWEMPDYDPINDKFMQRFDDSGNFVNLPVVVEEEPVISYFSTDLSVNYIIVVNEKNESKPES</sequence>
<feature type="transmembrane region" description="Helical" evidence="5">
    <location>
        <begin position="113"/>
        <end position="131"/>
    </location>
</feature>
<dbReference type="SUPFAM" id="SSF144091">
    <property type="entry name" value="Rhomboid-like"/>
    <property type="match status" value="1"/>
</dbReference>
<feature type="transmembrane region" description="Helical" evidence="5">
    <location>
        <begin position="89"/>
        <end position="107"/>
    </location>
</feature>
<dbReference type="Proteomes" id="UP000280368">
    <property type="component" value="Unassembled WGS sequence"/>
</dbReference>
<comment type="caution">
    <text evidence="7">The sequence shown here is derived from an EMBL/GenBank/DDBJ whole genome shotgun (WGS) entry which is preliminary data.</text>
</comment>
<feature type="transmembrane region" description="Helical" evidence="5">
    <location>
        <begin position="66"/>
        <end position="84"/>
    </location>
</feature>
<evidence type="ECO:0000256" key="2">
    <source>
        <dbReference type="ARBA" id="ARBA00022692"/>
    </source>
</evidence>
<organism evidence="7 8">
    <name type="scientific">Flavobacterium weaverense</name>
    <dbReference type="NCBI Taxonomy" id="271156"/>
    <lineage>
        <taxon>Bacteria</taxon>
        <taxon>Pseudomonadati</taxon>
        <taxon>Bacteroidota</taxon>
        <taxon>Flavobacteriia</taxon>
        <taxon>Flavobacteriales</taxon>
        <taxon>Flavobacteriaceae</taxon>
        <taxon>Flavobacterium</taxon>
    </lineage>
</organism>
<keyword evidence="4 5" id="KW-0472">Membrane</keyword>
<feature type="transmembrane region" description="Helical" evidence="5">
    <location>
        <begin position="12"/>
        <end position="30"/>
    </location>
</feature>
<keyword evidence="2 5" id="KW-0812">Transmembrane</keyword>
<keyword evidence="7" id="KW-0378">Hydrolase</keyword>
<keyword evidence="3 5" id="KW-1133">Transmembrane helix</keyword>
<evidence type="ECO:0000256" key="4">
    <source>
        <dbReference type="ARBA" id="ARBA00023136"/>
    </source>
</evidence>
<dbReference type="EMBL" id="REFH01000010">
    <property type="protein sequence ID" value="RMA74774.1"/>
    <property type="molecule type" value="Genomic_DNA"/>
</dbReference>
<accession>A0A3L9ZR82</accession>